<dbReference type="AlphaFoldDB" id="A0AAE3W7U5"/>
<proteinExistence type="predicted"/>
<name>A0AAE3W7U5_9ACTN</name>
<organism evidence="1 2">
    <name type="scientific">Catenuloplanes indicus</name>
    <dbReference type="NCBI Taxonomy" id="137267"/>
    <lineage>
        <taxon>Bacteria</taxon>
        <taxon>Bacillati</taxon>
        <taxon>Actinomycetota</taxon>
        <taxon>Actinomycetes</taxon>
        <taxon>Micromonosporales</taxon>
        <taxon>Micromonosporaceae</taxon>
        <taxon>Catenuloplanes</taxon>
    </lineage>
</organism>
<evidence type="ECO:0000313" key="1">
    <source>
        <dbReference type="EMBL" id="MDQ0371623.1"/>
    </source>
</evidence>
<dbReference type="Proteomes" id="UP001240236">
    <property type="component" value="Unassembled WGS sequence"/>
</dbReference>
<keyword evidence="2" id="KW-1185">Reference proteome</keyword>
<dbReference type="RefSeq" id="WP_307249372.1">
    <property type="nucleotide sequence ID" value="NZ_JAUSUZ010000002.1"/>
</dbReference>
<gene>
    <name evidence="1" type="ORF">J2S42_008371</name>
</gene>
<sequence>MTTPTHADVETLLAEWLAVRFDGWLRTKMWTDPRLPDNWQFAAPLVHIQRTGDGDTRLTLDAAIVDIDVYARIADNARQVAERVRSEVRLHLPQHVAGGVVVQATQTITAPAWRPDPTAFRRGATYRVFVHGMTA</sequence>
<accession>A0AAE3W7U5</accession>
<reference evidence="1 2" key="1">
    <citation type="submission" date="2023-07" db="EMBL/GenBank/DDBJ databases">
        <title>Sequencing the genomes of 1000 actinobacteria strains.</title>
        <authorList>
            <person name="Klenk H.-P."/>
        </authorList>
    </citation>
    <scope>NUCLEOTIDE SEQUENCE [LARGE SCALE GENOMIC DNA]</scope>
    <source>
        <strain evidence="1 2">DSM 44709</strain>
    </source>
</reference>
<protein>
    <recommendedName>
        <fullName evidence="3">Tail terminator</fullName>
    </recommendedName>
</protein>
<dbReference type="EMBL" id="JAUSUZ010000002">
    <property type="protein sequence ID" value="MDQ0371623.1"/>
    <property type="molecule type" value="Genomic_DNA"/>
</dbReference>
<comment type="caution">
    <text evidence="1">The sequence shown here is derived from an EMBL/GenBank/DDBJ whole genome shotgun (WGS) entry which is preliminary data.</text>
</comment>
<evidence type="ECO:0000313" key="2">
    <source>
        <dbReference type="Proteomes" id="UP001240236"/>
    </source>
</evidence>
<evidence type="ECO:0008006" key="3">
    <source>
        <dbReference type="Google" id="ProtNLM"/>
    </source>
</evidence>